<feature type="signal peptide" evidence="9">
    <location>
        <begin position="1"/>
        <end position="18"/>
    </location>
</feature>
<dbReference type="SUPFAM" id="SSF56954">
    <property type="entry name" value="Outer membrane efflux proteins (OEP)"/>
    <property type="match status" value="1"/>
</dbReference>
<evidence type="ECO:0000256" key="6">
    <source>
        <dbReference type="ARBA" id="ARBA00023136"/>
    </source>
</evidence>
<proteinExistence type="inferred from homology"/>
<keyword evidence="5" id="KW-0812">Transmembrane</keyword>
<comment type="subcellular location">
    <subcellularLocation>
        <location evidence="1">Cell outer membrane</location>
    </subcellularLocation>
</comment>
<dbReference type="Proteomes" id="UP000184543">
    <property type="component" value="Unassembled WGS sequence"/>
</dbReference>
<dbReference type="InterPro" id="IPR051906">
    <property type="entry name" value="TolC-like"/>
</dbReference>
<feature type="chain" id="PRO_5012725838" evidence="9">
    <location>
        <begin position="19"/>
        <end position="441"/>
    </location>
</feature>
<dbReference type="GO" id="GO:1990281">
    <property type="term" value="C:efflux pump complex"/>
    <property type="evidence" value="ECO:0007669"/>
    <property type="project" value="TreeGrafter"/>
</dbReference>
<keyword evidence="6" id="KW-0472">Membrane</keyword>
<evidence type="ECO:0000256" key="2">
    <source>
        <dbReference type="ARBA" id="ARBA00007613"/>
    </source>
</evidence>
<dbReference type="GO" id="GO:0015288">
    <property type="term" value="F:porin activity"/>
    <property type="evidence" value="ECO:0007669"/>
    <property type="project" value="TreeGrafter"/>
</dbReference>
<dbReference type="GO" id="GO:0015562">
    <property type="term" value="F:efflux transmembrane transporter activity"/>
    <property type="evidence" value="ECO:0007669"/>
    <property type="project" value="InterPro"/>
</dbReference>
<evidence type="ECO:0000256" key="8">
    <source>
        <dbReference type="SAM" id="Coils"/>
    </source>
</evidence>
<keyword evidence="9" id="KW-0732">Signal</keyword>
<evidence type="ECO:0000313" key="11">
    <source>
        <dbReference type="Proteomes" id="UP000184543"/>
    </source>
</evidence>
<keyword evidence="11" id="KW-1185">Reference proteome</keyword>
<dbReference type="Gene3D" id="1.20.1600.10">
    <property type="entry name" value="Outer membrane efflux proteins (OEP)"/>
    <property type="match status" value="1"/>
</dbReference>
<gene>
    <name evidence="10" type="ORF">SAMN04488513_104104</name>
</gene>
<dbReference type="AlphaFoldDB" id="A0A1M6ISF6"/>
<comment type="similarity">
    <text evidence="2">Belongs to the outer membrane factor (OMF) (TC 1.B.17) family.</text>
</comment>
<reference evidence="11" key="1">
    <citation type="submission" date="2016-11" db="EMBL/GenBank/DDBJ databases">
        <authorList>
            <person name="Varghese N."/>
            <person name="Submissions S."/>
        </authorList>
    </citation>
    <scope>NUCLEOTIDE SEQUENCE [LARGE SCALE GENOMIC DNA]</scope>
    <source>
        <strain evidence="11">DSM 19858</strain>
    </source>
</reference>
<evidence type="ECO:0000256" key="5">
    <source>
        <dbReference type="ARBA" id="ARBA00022692"/>
    </source>
</evidence>
<dbReference type="RefSeq" id="WP_072994142.1">
    <property type="nucleotide sequence ID" value="NZ_FQYU01000004.1"/>
</dbReference>
<dbReference type="InterPro" id="IPR003423">
    <property type="entry name" value="OMP_efflux"/>
</dbReference>
<evidence type="ECO:0000256" key="1">
    <source>
        <dbReference type="ARBA" id="ARBA00004442"/>
    </source>
</evidence>
<keyword evidence="3" id="KW-0813">Transport</keyword>
<evidence type="ECO:0000256" key="4">
    <source>
        <dbReference type="ARBA" id="ARBA00022452"/>
    </source>
</evidence>
<dbReference type="PANTHER" id="PTHR30026">
    <property type="entry name" value="OUTER MEMBRANE PROTEIN TOLC"/>
    <property type="match status" value="1"/>
</dbReference>
<evidence type="ECO:0000256" key="3">
    <source>
        <dbReference type="ARBA" id="ARBA00022448"/>
    </source>
</evidence>
<keyword evidence="7" id="KW-0998">Cell outer membrane</keyword>
<evidence type="ECO:0000256" key="7">
    <source>
        <dbReference type="ARBA" id="ARBA00023237"/>
    </source>
</evidence>
<evidence type="ECO:0000313" key="10">
    <source>
        <dbReference type="EMBL" id="SHJ37423.1"/>
    </source>
</evidence>
<protein>
    <submittedName>
        <fullName evidence="10">Outer membrane protein</fullName>
    </submittedName>
</protein>
<dbReference type="OrthoDB" id="9811587at2"/>
<dbReference type="Pfam" id="PF02321">
    <property type="entry name" value="OEP"/>
    <property type="match status" value="2"/>
</dbReference>
<keyword evidence="8" id="KW-0175">Coiled coil</keyword>
<dbReference type="STRING" id="192903.SAMN04488513_104104"/>
<dbReference type="GO" id="GO:0009279">
    <property type="term" value="C:cell outer membrane"/>
    <property type="evidence" value="ECO:0007669"/>
    <property type="project" value="UniProtKB-SubCell"/>
</dbReference>
<dbReference type="PANTHER" id="PTHR30026:SF20">
    <property type="entry name" value="OUTER MEMBRANE PROTEIN TOLC"/>
    <property type="match status" value="1"/>
</dbReference>
<feature type="coiled-coil region" evidence="8">
    <location>
        <begin position="326"/>
        <end position="385"/>
    </location>
</feature>
<accession>A0A1M6ISF6</accession>
<organism evidence="10 11">
    <name type="scientific">Pseudozobellia thermophila</name>
    <dbReference type="NCBI Taxonomy" id="192903"/>
    <lineage>
        <taxon>Bacteria</taxon>
        <taxon>Pseudomonadati</taxon>
        <taxon>Bacteroidota</taxon>
        <taxon>Flavobacteriia</taxon>
        <taxon>Flavobacteriales</taxon>
        <taxon>Flavobacteriaceae</taxon>
        <taxon>Pseudozobellia</taxon>
    </lineage>
</organism>
<dbReference type="EMBL" id="FQYU01000004">
    <property type="protein sequence ID" value="SHJ37423.1"/>
    <property type="molecule type" value="Genomic_DNA"/>
</dbReference>
<keyword evidence="4" id="KW-1134">Transmembrane beta strand</keyword>
<name>A0A1M6ISF6_9FLAO</name>
<sequence length="441" mass="49472">MKLYKYLVLIFCVGTVWAQDDGKNIKEWSLQDCIDYALENNITVQDANLDQNLAEVELMRTKSSRLPNLFASASQSLSNGNTIDPITSDYVSNQISATNLGVSTSVTLFQGNQINNQIKQSRLLLDQNSLFVKEARNNIVLSVVEAYLKTLYTKEAVVVQENLLNTSIQEEEQAKARFEAGSIAMKDYTEAQSQTATNRYNLVAAKNSYVLQLLELKQLLQLDPGEEMAIRTTDTDRATIVPILDKMDVYERALDYLPEVSANKLNIDISEKDLDIAKGGYLPTLSLTGSIGSGYTSIDYTNFTDQLDLNFNQKVGLSLNIPIFNRNQTKAQVQSAQINIEKAKLQLKSVENEVYQKVESGWQNLVSAQEQMAAAKASQDAAEESYRLAQKKYDLGALSTTDLILSQNTYANAQENYLQAKYMTILYHQLLEFYQGNEIKL</sequence>
<evidence type="ECO:0000256" key="9">
    <source>
        <dbReference type="SAM" id="SignalP"/>
    </source>
</evidence>